<gene>
    <name evidence="9" type="ORF">PG986_004333</name>
</gene>
<comment type="subcellular location">
    <subcellularLocation>
        <location evidence="1">Membrane</location>
        <topology evidence="1">Multi-pass membrane protein</topology>
    </subcellularLocation>
</comment>
<keyword evidence="3 7" id="KW-1133">Transmembrane helix</keyword>
<dbReference type="PANTHER" id="PTHR33048">
    <property type="entry name" value="PTH11-LIKE INTEGRAL MEMBRANE PROTEIN (AFU_ORTHOLOGUE AFUA_5G11245)"/>
    <property type="match status" value="1"/>
</dbReference>
<evidence type="ECO:0000256" key="2">
    <source>
        <dbReference type="ARBA" id="ARBA00022692"/>
    </source>
</evidence>
<organism evidence="9 10">
    <name type="scientific">Apiospora aurea</name>
    <dbReference type="NCBI Taxonomy" id="335848"/>
    <lineage>
        <taxon>Eukaryota</taxon>
        <taxon>Fungi</taxon>
        <taxon>Dikarya</taxon>
        <taxon>Ascomycota</taxon>
        <taxon>Pezizomycotina</taxon>
        <taxon>Sordariomycetes</taxon>
        <taxon>Xylariomycetidae</taxon>
        <taxon>Amphisphaeriales</taxon>
        <taxon>Apiosporaceae</taxon>
        <taxon>Apiospora</taxon>
    </lineage>
</organism>
<feature type="transmembrane region" description="Helical" evidence="7">
    <location>
        <begin position="212"/>
        <end position="231"/>
    </location>
</feature>
<keyword evidence="4 7" id="KW-0472">Membrane</keyword>
<feature type="transmembrane region" description="Helical" evidence="7">
    <location>
        <begin position="95"/>
        <end position="118"/>
    </location>
</feature>
<reference evidence="9 10" key="1">
    <citation type="submission" date="2023-01" db="EMBL/GenBank/DDBJ databases">
        <title>Analysis of 21 Apiospora genomes using comparative genomics revels a genus with tremendous synthesis potential of carbohydrate active enzymes and secondary metabolites.</title>
        <authorList>
            <person name="Sorensen T."/>
        </authorList>
    </citation>
    <scope>NUCLEOTIDE SEQUENCE [LARGE SCALE GENOMIC DNA]</scope>
    <source>
        <strain evidence="9 10">CBS 24483</strain>
    </source>
</reference>
<keyword evidence="10" id="KW-1185">Reference proteome</keyword>
<dbReference type="Pfam" id="PF20684">
    <property type="entry name" value="Fung_rhodopsin"/>
    <property type="match status" value="1"/>
</dbReference>
<evidence type="ECO:0000259" key="8">
    <source>
        <dbReference type="Pfam" id="PF20684"/>
    </source>
</evidence>
<dbReference type="PANTHER" id="PTHR33048:SF47">
    <property type="entry name" value="INTEGRAL MEMBRANE PROTEIN-RELATED"/>
    <property type="match status" value="1"/>
</dbReference>
<evidence type="ECO:0000256" key="7">
    <source>
        <dbReference type="SAM" id="Phobius"/>
    </source>
</evidence>
<feature type="domain" description="Rhodopsin" evidence="8">
    <location>
        <begin position="35"/>
        <end position="277"/>
    </location>
</feature>
<name>A0ABR1QMA9_9PEZI</name>
<dbReference type="RefSeq" id="XP_066703182.1">
    <property type="nucleotide sequence ID" value="XM_066840555.1"/>
</dbReference>
<feature type="transmembrane region" description="Helical" evidence="7">
    <location>
        <begin position="50"/>
        <end position="75"/>
    </location>
</feature>
<evidence type="ECO:0000313" key="9">
    <source>
        <dbReference type="EMBL" id="KAK7959479.1"/>
    </source>
</evidence>
<evidence type="ECO:0000256" key="4">
    <source>
        <dbReference type="ARBA" id="ARBA00023136"/>
    </source>
</evidence>
<comment type="similarity">
    <text evidence="5">Belongs to the SAT4 family.</text>
</comment>
<keyword evidence="2 7" id="KW-0812">Transmembrane</keyword>
<dbReference type="InterPro" id="IPR052337">
    <property type="entry name" value="SAT4-like"/>
</dbReference>
<evidence type="ECO:0000256" key="1">
    <source>
        <dbReference type="ARBA" id="ARBA00004141"/>
    </source>
</evidence>
<comment type="caution">
    <text evidence="9">The sequence shown here is derived from an EMBL/GenBank/DDBJ whole genome shotgun (WGS) entry which is preliminary data.</text>
</comment>
<dbReference type="Proteomes" id="UP001391051">
    <property type="component" value="Unassembled WGS sequence"/>
</dbReference>
<feature type="region of interest" description="Disordered" evidence="6">
    <location>
        <begin position="286"/>
        <end position="347"/>
    </location>
</feature>
<dbReference type="InterPro" id="IPR049326">
    <property type="entry name" value="Rhodopsin_dom_fungi"/>
</dbReference>
<feature type="transmembrane region" description="Helical" evidence="7">
    <location>
        <begin position="176"/>
        <end position="200"/>
    </location>
</feature>
<feature type="compositionally biased region" description="Polar residues" evidence="6">
    <location>
        <begin position="296"/>
        <end position="305"/>
    </location>
</feature>
<accession>A0ABR1QMA9</accession>
<protein>
    <recommendedName>
        <fullName evidence="8">Rhodopsin domain-containing protein</fullName>
    </recommendedName>
</protein>
<evidence type="ECO:0000256" key="5">
    <source>
        <dbReference type="ARBA" id="ARBA00038359"/>
    </source>
</evidence>
<proteinExistence type="inferred from homology"/>
<feature type="transmembrane region" description="Helical" evidence="7">
    <location>
        <begin position="130"/>
        <end position="153"/>
    </location>
</feature>
<sequence length="347" mass="38390">MATQLTAAEAQDNVQPNLLALCSTMIALSTLALCLRLWSNHITFAHRWGWDDFFAALALPFIIALNGVIIWWIYLGLGKHAATAPAEDLAKVPKIIFVGAFLYDCSISLPKFSVLFFYRRIFETTSRWMTIALWTVGAMNAGWLVSALVSTIFQCSPVNAAWETVPGSICIPQWDWFLGTALPSMIIDLCILIIPMPILLRLQAPLARRMKVGVLFLCGYSVIVISIGRLVSIAKAGPHLLDDINWTTINYMEWLLCEGPISLVSVCLPNVFRLFKRASQDGVRGMLPDSRGGSKMVSSDTNASRKGQFIRMEDRPSHSPKQMEGTADAVPEEGQPEQDRQMVGTAV</sequence>
<dbReference type="EMBL" id="JAQQWE010000003">
    <property type="protein sequence ID" value="KAK7959479.1"/>
    <property type="molecule type" value="Genomic_DNA"/>
</dbReference>
<evidence type="ECO:0000313" key="10">
    <source>
        <dbReference type="Proteomes" id="UP001391051"/>
    </source>
</evidence>
<evidence type="ECO:0000256" key="6">
    <source>
        <dbReference type="SAM" id="MobiDB-lite"/>
    </source>
</evidence>
<dbReference type="GeneID" id="92073617"/>
<evidence type="ECO:0000256" key="3">
    <source>
        <dbReference type="ARBA" id="ARBA00022989"/>
    </source>
</evidence>
<feature type="transmembrane region" description="Helical" evidence="7">
    <location>
        <begin position="18"/>
        <end position="38"/>
    </location>
</feature>